<accession>A0A7G7GDI1</accession>
<evidence type="ECO:0000313" key="1">
    <source>
        <dbReference type="EMBL" id="QNF35215.1"/>
    </source>
</evidence>
<dbReference type="KEGG" id="aswu:HUW51_21765"/>
<reference evidence="1 2" key="1">
    <citation type="journal article" date="2018" name="Int. J. Syst. Evol. Microbiol.">
        <title>Adhaeribacter swui sp. nov., isolated from wet mud.</title>
        <authorList>
            <person name="Kim D.U."/>
            <person name="Kim K.W."/>
            <person name="Kang M.S."/>
            <person name="Kim J.Y."/>
            <person name="Jang J.H."/>
            <person name="Kim M.K."/>
        </authorList>
    </citation>
    <scope>NUCLEOTIDE SEQUENCE [LARGE SCALE GENOMIC DNA]</scope>
    <source>
        <strain evidence="1 2">KCTC 52873</strain>
    </source>
</reference>
<dbReference type="PROSITE" id="PS51257">
    <property type="entry name" value="PROKAR_LIPOPROTEIN"/>
    <property type="match status" value="1"/>
</dbReference>
<dbReference type="AlphaFoldDB" id="A0A7G7GDI1"/>
<proteinExistence type="predicted"/>
<organism evidence="1 2">
    <name type="scientific">Adhaeribacter swui</name>
    <dbReference type="NCBI Taxonomy" id="2086471"/>
    <lineage>
        <taxon>Bacteria</taxon>
        <taxon>Pseudomonadati</taxon>
        <taxon>Bacteroidota</taxon>
        <taxon>Cytophagia</taxon>
        <taxon>Cytophagales</taxon>
        <taxon>Hymenobacteraceae</taxon>
        <taxon>Adhaeribacter</taxon>
    </lineage>
</organism>
<protein>
    <submittedName>
        <fullName evidence="1">Uncharacterized protein</fullName>
    </submittedName>
</protein>
<name>A0A7G7GDI1_9BACT</name>
<evidence type="ECO:0000313" key="2">
    <source>
        <dbReference type="Proteomes" id="UP000515237"/>
    </source>
</evidence>
<dbReference type="RefSeq" id="WP_185271706.1">
    <property type="nucleotide sequence ID" value="NZ_CP055156.1"/>
</dbReference>
<sequence length="225" mass="25828">MMKSVSKSIIIFIFLLIGFSCISINSQAQRVDIQEWPKGRVVLTSGDTLSGPLTYHRTEDIVRVTSPDGSIQAFAPVNVASFTVSDGRFSQTFKPYMWNRGNDYSDYKAPAFFEQLSDGNYSLVKRETIVRRNMNAGPMYAGYGRYYDPYGYNTMGRYVEQVQELFYLHTPDNNIIALRKPKRDLEDLFGKKSKEMKAFISANKLDYDNARDLVLIVSHYNKIMQ</sequence>
<keyword evidence="2" id="KW-1185">Reference proteome</keyword>
<dbReference type="EMBL" id="CP055156">
    <property type="protein sequence ID" value="QNF35215.1"/>
    <property type="molecule type" value="Genomic_DNA"/>
</dbReference>
<dbReference type="Proteomes" id="UP000515237">
    <property type="component" value="Chromosome"/>
</dbReference>
<gene>
    <name evidence="1" type="ORF">HUW51_21765</name>
</gene>